<dbReference type="InterPro" id="IPR052743">
    <property type="entry name" value="Glutaminase_GtaA"/>
</dbReference>
<dbReference type="SUPFAM" id="SSF48208">
    <property type="entry name" value="Six-hairpin glycosidases"/>
    <property type="match status" value="1"/>
</dbReference>
<reference evidence="5" key="1">
    <citation type="submission" date="2023-06" db="EMBL/GenBank/DDBJ databases">
        <title>Genome-scale phylogeny and comparative genomics of the fungal order Sordariales.</title>
        <authorList>
            <consortium name="Lawrence Berkeley National Laboratory"/>
            <person name="Hensen N."/>
            <person name="Bonometti L."/>
            <person name="Westerberg I."/>
            <person name="Brannstrom I.O."/>
            <person name="Guillou S."/>
            <person name="Cros-Aarteil S."/>
            <person name="Calhoun S."/>
            <person name="Haridas S."/>
            <person name="Kuo A."/>
            <person name="Mondo S."/>
            <person name="Pangilinan J."/>
            <person name="Riley R."/>
            <person name="Labutti K."/>
            <person name="Andreopoulos B."/>
            <person name="Lipzen A."/>
            <person name="Chen C."/>
            <person name="Yanf M."/>
            <person name="Daum C."/>
            <person name="Ng V."/>
            <person name="Clum A."/>
            <person name="Steindorff A."/>
            <person name="Ohm R."/>
            <person name="Martin F."/>
            <person name="Silar P."/>
            <person name="Natvig D."/>
            <person name="Lalanne C."/>
            <person name="Gautier V."/>
            <person name="Ament-Velasquez S.L."/>
            <person name="Kruys A."/>
            <person name="Hutchinson M.I."/>
            <person name="Powell A.J."/>
            <person name="Barry K."/>
            <person name="Miller A.N."/>
            <person name="Grigoriev I.V."/>
            <person name="Debuchy R."/>
            <person name="Gladieux P."/>
            <person name="Thoren M.H."/>
            <person name="Johannesson H."/>
        </authorList>
    </citation>
    <scope>NUCLEOTIDE SEQUENCE</scope>
    <source>
        <strain evidence="5">SMH2532-1</strain>
    </source>
</reference>
<comment type="caution">
    <text evidence="5">The sequence shown here is derived from an EMBL/GenBank/DDBJ whole genome shotgun (WGS) entry which is preliminary data.</text>
</comment>
<dbReference type="Proteomes" id="UP001174936">
    <property type="component" value="Unassembled WGS sequence"/>
</dbReference>
<keyword evidence="6" id="KW-1185">Reference proteome</keyword>
<feature type="domain" description="Glutaminase A central" evidence="3">
    <location>
        <begin position="344"/>
        <end position="704"/>
    </location>
</feature>
<proteinExistence type="predicted"/>
<feature type="region of interest" description="Disordered" evidence="1">
    <location>
        <begin position="558"/>
        <end position="584"/>
    </location>
</feature>
<name>A0AA39Y202_9PEZI</name>
<evidence type="ECO:0000256" key="1">
    <source>
        <dbReference type="SAM" id="MobiDB-lite"/>
    </source>
</evidence>
<evidence type="ECO:0008006" key="7">
    <source>
        <dbReference type="Google" id="ProtNLM"/>
    </source>
</evidence>
<dbReference type="Gene3D" id="1.50.10.10">
    <property type="match status" value="1"/>
</dbReference>
<protein>
    <recommendedName>
        <fullName evidence="7">Glutaminase GtaA</fullName>
    </recommendedName>
</protein>
<accession>A0AA39Y202</accession>
<dbReference type="GO" id="GO:0003824">
    <property type="term" value="F:catalytic activity"/>
    <property type="evidence" value="ECO:0007669"/>
    <property type="project" value="UniProtKB-ARBA"/>
</dbReference>
<dbReference type="InterPro" id="IPR012341">
    <property type="entry name" value="6hp_glycosidase-like_sf"/>
</dbReference>
<organism evidence="5 6">
    <name type="scientific">Cercophora newfieldiana</name>
    <dbReference type="NCBI Taxonomy" id="92897"/>
    <lineage>
        <taxon>Eukaryota</taxon>
        <taxon>Fungi</taxon>
        <taxon>Dikarya</taxon>
        <taxon>Ascomycota</taxon>
        <taxon>Pezizomycotina</taxon>
        <taxon>Sordariomycetes</taxon>
        <taxon>Sordariomycetidae</taxon>
        <taxon>Sordariales</taxon>
        <taxon>Lasiosphaeriaceae</taxon>
        <taxon>Cercophora</taxon>
    </lineage>
</organism>
<dbReference type="InterPro" id="IPR008928">
    <property type="entry name" value="6-hairpin_glycosidase_sf"/>
</dbReference>
<dbReference type="GO" id="GO:0005975">
    <property type="term" value="P:carbohydrate metabolic process"/>
    <property type="evidence" value="ECO:0007669"/>
    <property type="project" value="InterPro"/>
</dbReference>
<keyword evidence="2" id="KW-0732">Signal</keyword>
<dbReference type="Pfam" id="PF16335">
    <property type="entry name" value="GtaA_6_Hairpin"/>
    <property type="match status" value="1"/>
</dbReference>
<feature type="chain" id="PRO_5041279594" description="Glutaminase GtaA" evidence="2">
    <location>
        <begin position="20"/>
        <end position="708"/>
    </location>
</feature>
<evidence type="ECO:0000259" key="3">
    <source>
        <dbReference type="Pfam" id="PF16335"/>
    </source>
</evidence>
<dbReference type="AlphaFoldDB" id="A0AA39Y202"/>
<dbReference type="PANTHER" id="PTHR31987:SF1">
    <property type="entry name" value="GLUTAMINASE A"/>
    <property type="match status" value="1"/>
</dbReference>
<gene>
    <name evidence="5" type="ORF">B0T16DRAFT_378642</name>
</gene>
<dbReference type="EMBL" id="JAULSV010000005">
    <property type="protein sequence ID" value="KAK0644533.1"/>
    <property type="molecule type" value="Genomic_DNA"/>
</dbReference>
<dbReference type="Pfam" id="PF17168">
    <property type="entry name" value="DUF5127"/>
    <property type="match status" value="1"/>
</dbReference>
<evidence type="ECO:0000256" key="2">
    <source>
        <dbReference type="SAM" id="SignalP"/>
    </source>
</evidence>
<dbReference type="PANTHER" id="PTHR31987">
    <property type="entry name" value="GLUTAMINASE A-RELATED"/>
    <property type="match status" value="1"/>
</dbReference>
<evidence type="ECO:0000313" key="5">
    <source>
        <dbReference type="EMBL" id="KAK0644533.1"/>
    </source>
</evidence>
<feature type="signal peptide" evidence="2">
    <location>
        <begin position="1"/>
        <end position="19"/>
    </location>
</feature>
<evidence type="ECO:0000313" key="6">
    <source>
        <dbReference type="Proteomes" id="UP001174936"/>
    </source>
</evidence>
<evidence type="ECO:0000259" key="4">
    <source>
        <dbReference type="Pfam" id="PF17168"/>
    </source>
</evidence>
<feature type="domain" description="Glutaminase A N-terminal" evidence="4">
    <location>
        <begin position="102"/>
        <end position="338"/>
    </location>
</feature>
<dbReference type="InterPro" id="IPR032514">
    <property type="entry name" value="GtaA_central"/>
</dbReference>
<sequence>MRLFNTLTATLAALGGAIAAAAMNTPAKPPAVPLAVRSPYLNAWLEGGGTNCVLPGQWPRFWTGQILGWQGLIRVDGKTYSWMGGAGGFDHAKQISLHYTSTKSEFVFDIDGKVHLTVTFLSPVYPDDLARQSQQFSYISLEVGCSDTQERNVQVYMDVSGEWASGNDSHVIKWEQGVAGGNNGDVTYLKFNREDQQEFEEQHEIASWGNWYFSTNSDGGMTWEIGQDSVVRDQFKNRAGLGNNLDTDFRAVNDRWPVFAFSHNLTVQKWKSVEKVFTLGIVQDHVINFAGHTQALTPIPGLWSSYWTDERDAVTAFYNDYQYATRASEALDKRIQSDSERAAGQDYATITTLALRQAFGGLQFAGTPSKPYIFLKEISSNSDIQTVDVIFPAYPILHYLNATLSRFLLDPLFENQESGAYPNKYAEHDLGTFPVAKGYPDGKDEPMPLEECGNMIIMTLAYAQRTGDTQYLRDHYPKLEQWAEFLVEDSLVPASQLSTDDFAGTLANQTNLAIKGIIGLKAMGEIAKLTKREDKWSKTAYDYLQTWKTYAINRDANPPHTTLSYGDNNSHGSPPCPSSDQQNHADSPTGILYNLYADKLLGLNFIDQEIYDMQSNFYPAIALEYAVPLDTRHTWTKSDWEMFAAAVASNSTRDMFIQKLAHWIGNSSTNRPMTDLFDARTGGFPEGGPTFVARPVVGGMFALLALRH</sequence>
<dbReference type="InterPro" id="IPR033433">
    <property type="entry name" value="GtaA_N"/>
</dbReference>
<feature type="compositionally biased region" description="Polar residues" evidence="1">
    <location>
        <begin position="559"/>
        <end position="584"/>
    </location>
</feature>